<dbReference type="Proteomes" id="UP000324298">
    <property type="component" value="Unassembled WGS sequence"/>
</dbReference>
<accession>A0A5A9XEA0</accession>
<dbReference type="GO" id="GO:0046677">
    <property type="term" value="P:response to antibiotic"/>
    <property type="evidence" value="ECO:0007669"/>
    <property type="project" value="UniProtKB-UniRule"/>
</dbReference>
<evidence type="ECO:0000256" key="7">
    <source>
        <dbReference type="ARBA" id="ARBA00022801"/>
    </source>
</evidence>
<proteinExistence type="inferred from homology"/>
<protein>
    <recommendedName>
        <fullName evidence="4 14">Undecaprenyl-diphosphatase</fullName>
        <ecNumber evidence="3 14">3.6.1.27</ecNumber>
    </recommendedName>
    <alternativeName>
        <fullName evidence="12 14">Bacitracin resistance protein</fullName>
    </alternativeName>
    <alternativeName>
        <fullName evidence="11 14">Undecaprenyl pyrophosphate phosphatase</fullName>
    </alternativeName>
</protein>
<feature type="transmembrane region" description="Helical" evidence="14">
    <location>
        <begin position="196"/>
        <end position="217"/>
    </location>
</feature>
<reference evidence="15 16" key="1">
    <citation type="submission" date="2019-04" db="EMBL/GenBank/DDBJ databases">
        <title>Geobacter ruber sp. nov., ferric-reducing bacteria isolated from paddy soil.</title>
        <authorList>
            <person name="Xu Z."/>
            <person name="Masuda Y."/>
            <person name="Itoh H."/>
            <person name="Senoo K."/>
        </authorList>
    </citation>
    <scope>NUCLEOTIDE SEQUENCE [LARGE SCALE GENOMIC DNA]</scope>
    <source>
        <strain evidence="15 16">Red88</strain>
    </source>
</reference>
<evidence type="ECO:0000256" key="6">
    <source>
        <dbReference type="ARBA" id="ARBA00022692"/>
    </source>
</evidence>
<feature type="transmembrane region" description="Helical" evidence="14">
    <location>
        <begin position="122"/>
        <end position="141"/>
    </location>
</feature>
<keyword evidence="16" id="KW-1185">Reference proteome</keyword>
<dbReference type="OrthoDB" id="9808289at2"/>
<dbReference type="GO" id="GO:0009252">
    <property type="term" value="P:peptidoglycan biosynthetic process"/>
    <property type="evidence" value="ECO:0007669"/>
    <property type="project" value="UniProtKB-KW"/>
</dbReference>
<keyword evidence="5 14" id="KW-1003">Cell membrane</keyword>
<comment type="subcellular location">
    <subcellularLocation>
        <location evidence="1 14">Cell membrane</location>
        <topology evidence="1 14">Multi-pass membrane protein</topology>
    </subcellularLocation>
</comment>
<keyword evidence="14" id="KW-0573">Peptidoglycan synthesis</keyword>
<evidence type="ECO:0000256" key="10">
    <source>
        <dbReference type="ARBA" id="ARBA00023251"/>
    </source>
</evidence>
<comment type="miscellaneous">
    <text evidence="14">Bacitracin is thought to be involved in the inhibition of peptidoglycan synthesis by sequestering undecaprenyl diphosphate, thereby reducing the pool of lipid carrier available.</text>
</comment>
<evidence type="ECO:0000313" key="15">
    <source>
        <dbReference type="EMBL" id="KAA0891296.1"/>
    </source>
</evidence>
<dbReference type="PANTHER" id="PTHR30622:SF2">
    <property type="entry name" value="UNDECAPRENYL-DIPHOSPHATASE"/>
    <property type="match status" value="1"/>
</dbReference>
<keyword evidence="8 14" id="KW-1133">Transmembrane helix</keyword>
<dbReference type="GO" id="GO:0050380">
    <property type="term" value="F:undecaprenyl-diphosphatase activity"/>
    <property type="evidence" value="ECO:0007669"/>
    <property type="project" value="UniProtKB-UniRule"/>
</dbReference>
<comment type="caution">
    <text evidence="15">The sequence shown here is derived from an EMBL/GenBank/DDBJ whole genome shotgun (WGS) entry which is preliminary data.</text>
</comment>
<evidence type="ECO:0000256" key="5">
    <source>
        <dbReference type="ARBA" id="ARBA00022475"/>
    </source>
</evidence>
<keyword evidence="10 14" id="KW-0046">Antibiotic resistance</keyword>
<evidence type="ECO:0000256" key="9">
    <source>
        <dbReference type="ARBA" id="ARBA00023136"/>
    </source>
</evidence>
<comment type="catalytic activity">
    <reaction evidence="13 14">
        <text>di-trans,octa-cis-undecaprenyl diphosphate + H2O = di-trans,octa-cis-undecaprenyl phosphate + phosphate + H(+)</text>
        <dbReference type="Rhea" id="RHEA:28094"/>
        <dbReference type="ChEBI" id="CHEBI:15377"/>
        <dbReference type="ChEBI" id="CHEBI:15378"/>
        <dbReference type="ChEBI" id="CHEBI:43474"/>
        <dbReference type="ChEBI" id="CHEBI:58405"/>
        <dbReference type="ChEBI" id="CHEBI:60392"/>
        <dbReference type="EC" id="3.6.1.27"/>
    </reaction>
</comment>
<evidence type="ECO:0000256" key="14">
    <source>
        <dbReference type="HAMAP-Rule" id="MF_01006"/>
    </source>
</evidence>
<dbReference type="RefSeq" id="WP_149307660.1">
    <property type="nucleotide sequence ID" value="NZ_SRSD01000006.1"/>
</dbReference>
<dbReference type="GO" id="GO:0071555">
    <property type="term" value="P:cell wall organization"/>
    <property type="evidence" value="ECO:0007669"/>
    <property type="project" value="UniProtKB-KW"/>
</dbReference>
<keyword evidence="9 14" id="KW-0472">Membrane</keyword>
<evidence type="ECO:0000256" key="12">
    <source>
        <dbReference type="ARBA" id="ARBA00032932"/>
    </source>
</evidence>
<evidence type="ECO:0000256" key="3">
    <source>
        <dbReference type="ARBA" id="ARBA00012374"/>
    </source>
</evidence>
<evidence type="ECO:0000256" key="4">
    <source>
        <dbReference type="ARBA" id="ARBA00021581"/>
    </source>
</evidence>
<keyword evidence="14" id="KW-0961">Cell wall biogenesis/degradation</keyword>
<evidence type="ECO:0000313" key="16">
    <source>
        <dbReference type="Proteomes" id="UP000324298"/>
    </source>
</evidence>
<feature type="transmembrane region" description="Helical" evidence="14">
    <location>
        <begin position="229"/>
        <end position="254"/>
    </location>
</feature>
<dbReference type="InterPro" id="IPR003824">
    <property type="entry name" value="UppP"/>
</dbReference>
<feature type="transmembrane region" description="Helical" evidence="14">
    <location>
        <begin position="83"/>
        <end position="102"/>
    </location>
</feature>
<sequence length="285" mass="30428">MTIVHILILAAVQGAAELLPVSSSAHVIVIAKLMGLDPTTPEMTLLLVMLHTGTMFAVICYFWKSWKSGFFASRRQFTASLKLIILATILTGAVGLALKALIERFVLGNVPHAEIELLFGNLGLISAALAAAGLLIIIAGLRGTPPVESREIGTGESILIGMVQGLCLPFRGFSRSGATISVALLLGVARVKAEEFSFALAVVLTPPVIAREILRLLKAHELATSGADLMGLFLPGVVGMVSSFLAGLLALRWLSNWLEKGRWRFFGYYCLCASLVVFIFHGIGV</sequence>
<keyword evidence="6 14" id="KW-0812">Transmembrane</keyword>
<dbReference type="Pfam" id="PF02673">
    <property type="entry name" value="BacA"/>
    <property type="match status" value="1"/>
</dbReference>
<evidence type="ECO:0000256" key="13">
    <source>
        <dbReference type="ARBA" id="ARBA00047594"/>
    </source>
</evidence>
<comment type="similarity">
    <text evidence="2 14">Belongs to the UppP family.</text>
</comment>
<dbReference type="GO" id="GO:0005886">
    <property type="term" value="C:plasma membrane"/>
    <property type="evidence" value="ECO:0007669"/>
    <property type="project" value="UniProtKB-SubCell"/>
</dbReference>
<organism evidence="15 16">
    <name type="scientific">Oryzomonas rubra</name>
    <dbReference type="NCBI Taxonomy" id="2509454"/>
    <lineage>
        <taxon>Bacteria</taxon>
        <taxon>Pseudomonadati</taxon>
        <taxon>Thermodesulfobacteriota</taxon>
        <taxon>Desulfuromonadia</taxon>
        <taxon>Geobacterales</taxon>
        <taxon>Geobacteraceae</taxon>
        <taxon>Oryzomonas</taxon>
    </lineage>
</organism>
<feature type="transmembrane region" description="Helical" evidence="14">
    <location>
        <begin position="43"/>
        <end position="63"/>
    </location>
</feature>
<evidence type="ECO:0000256" key="2">
    <source>
        <dbReference type="ARBA" id="ARBA00010621"/>
    </source>
</evidence>
<keyword evidence="14" id="KW-0133">Cell shape</keyword>
<dbReference type="GO" id="GO:0008360">
    <property type="term" value="P:regulation of cell shape"/>
    <property type="evidence" value="ECO:0007669"/>
    <property type="project" value="UniProtKB-KW"/>
</dbReference>
<gene>
    <name evidence="14" type="primary">uppP</name>
    <name evidence="15" type="ORF">ET418_10965</name>
</gene>
<dbReference type="AlphaFoldDB" id="A0A5A9XEA0"/>
<evidence type="ECO:0000256" key="11">
    <source>
        <dbReference type="ARBA" id="ARBA00032707"/>
    </source>
</evidence>
<evidence type="ECO:0000256" key="8">
    <source>
        <dbReference type="ARBA" id="ARBA00022989"/>
    </source>
</evidence>
<feature type="transmembrane region" description="Helical" evidence="14">
    <location>
        <begin position="266"/>
        <end position="284"/>
    </location>
</feature>
<dbReference type="PANTHER" id="PTHR30622">
    <property type="entry name" value="UNDECAPRENYL-DIPHOSPHATASE"/>
    <property type="match status" value="1"/>
</dbReference>
<dbReference type="EC" id="3.6.1.27" evidence="3 14"/>
<dbReference type="EMBL" id="SRSD01000006">
    <property type="protein sequence ID" value="KAA0891296.1"/>
    <property type="molecule type" value="Genomic_DNA"/>
</dbReference>
<comment type="function">
    <text evidence="14">Catalyzes the dephosphorylation of undecaprenyl diphosphate (UPP). Confers resistance to bacitracin.</text>
</comment>
<dbReference type="HAMAP" id="MF_01006">
    <property type="entry name" value="Undec_diphosphatase"/>
    <property type="match status" value="1"/>
</dbReference>
<evidence type="ECO:0000256" key="1">
    <source>
        <dbReference type="ARBA" id="ARBA00004651"/>
    </source>
</evidence>
<name>A0A5A9XEA0_9BACT</name>
<keyword evidence="7 14" id="KW-0378">Hydrolase</keyword>